<sequence>MESKSLPQALPRLIPADQVLPTMKSIINQYKAVREAIIQDVNPQTATFGKVIQPLINIDNATQGDIGIIAMLRYASPDQASRQASEEACTLINEDQAALPARPDFWYLIKAVKERSEDATLHFEAQKYLDKIFLEFEQFGHATLQPEQIKHGGLWFSLDDLEGVPHHDIERFEKHSENHDMRFVRLSVADSLAIYRSASKPATRKRMYVCDANKLSQNAELFKQIVLERDLNARLLGYESHAAYRLKKRLMKSPDKVEEFLTDLQTRMLARRKQDMKSLVELKKQYEAENSVDEGVGCDTMFHGIFGITPAWPSNIDMSIRSIWRNQLQGSLWHQDVQAWAVWEDGEASKTQFIGYLYMDLLSRDSKYKGNQNVNLQCLTFLPIELPERGWHTSVSSDNLDVFLSTLRPLRLHLAEAQPDSLPLPRLELGHGVHDLAARTSYAAFHGHRSPPDFAEALSVMLEKWCWMEPELKRLGLHYTRTDPQLKEKWQREHPGEELPPAQIPDHMIERLTQGRQVTRSLWFLRQMVYARFDMAVHHPKSHAELLKMDFTKIYYDLMEKLWLVRAPEPEDQGHPHAD</sequence>
<evidence type="ECO:0000256" key="3">
    <source>
        <dbReference type="ARBA" id="ARBA00022723"/>
    </source>
</evidence>
<dbReference type="Gene3D" id="3.40.390.10">
    <property type="entry name" value="Collagenase (Catalytic Domain)"/>
    <property type="match status" value="1"/>
</dbReference>
<evidence type="ECO:0000313" key="10">
    <source>
        <dbReference type="Proteomes" id="UP000522262"/>
    </source>
</evidence>
<evidence type="ECO:0000256" key="7">
    <source>
        <dbReference type="RuleBase" id="RU003435"/>
    </source>
</evidence>
<dbReference type="GO" id="GO:0006518">
    <property type="term" value="P:peptide metabolic process"/>
    <property type="evidence" value="ECO:0007669"/>
    <property type="project" value="TreeGrafter"/>
</dbReference>
<dbReference type="InterPro" id="IPR024077">
    <property type="entry name" value="Neurolysin/TOP_dom2"/>
</dbReference>
<proteinExistence type="inferred from homology"/>
<dbReference type="PANTHER" id="PTHR11804">
    <property type="entry name" value="PROTEASE M3 THIMET OLIGOPEPTIDASE-RELATED"/>
    <property type="match status" value="1"/>
</dbReference>
<dbReference type="AlphaFoldDB" id="A0A8H5MRU6"/>
<dbReference type="Proteomes" id="UP000522262">
    <property type="component" value="Unassembled WGS sequence"/>
</dbReference>
<keyword evidence="5 7" id="KW-0862">Zinc</keyword>
<evidence type="ECO:0000256" key="5">
    <source>
        <dbReference type="ARBA" id="ARBA00022833"/>
    </source>
</evidence>
<evidence type="ECO:0000256" key="4">
    <source>
        <dbReference type="ARBA" id="ARBA00022801"/>
    </source>
</evidence>
<feature type="domain" description="Peptidase M3A/M3B catalytic" evidence="8">
    <location>
        <begin position="195"/>
        <end position="286"/>
    </location>
</feature>
<keyword evidence="2 7" id="KW-0645">Protease</keyword>
<comment type="caution">
    <text evidence="9">The sequence shown here is derived from an EMBL/GenBank/DDBJ whole genome shotgun (WGS) entry which is preliminary data.</text>
</comment>
<evidence type="ECO:0000313" key="9">
    <source>
        <dbReference type="EMBL" id="KAF5538342.1"/>
    </source>
</evidence>
<organism evidence="9 10">
    <name type="scientific">Fusarium mexicanum</name>
    <dbReference type="NCBI Taxonomy" id="751941"/>
    <lineage>
        <taxon>Eukaryota</taxon>
        <taxon>Fungi</taxon>
        <taxon>Dikarya</taxon>
        <taxon>Ascomycota</taxon>
        <taxon>Pezizomycotina</taxon>
        <taxon>Sordariomycetes</taxon>
        <taxon>Hypocreomycetidae</taxon>
        <taxon>Hypocreales</taxon>
        <taxon>Nectriaceae</taxon>
        <taxon>Fusarium</taxon>
        <taxon>Fusarium fujikuroi species complex</taxon>
    </lineage>
</organism>
<comment type="similarity">
    <text evidence="1 7">Belongs to the peptidase M3 family.</text>
</comment>
<keyword evidence="10" id="KW-1185">Reference proteome</keyword>
<evidence type="ECO:0000256" key="1">
    <source>
        <dbReference type="ARBA" id="ARBA00006040"/>
    </source>
</evidence>
<feature type="domain" description="Peptidase M3A/M3B catalytic" evidence="8">
    <location>
        <begin position="303"/>
        <end position="571"/>
    </location>
</feature>
<dbReference type="GO" id="GO:0004222">
    <property type="term" value="F:metalloendopeptidase activity"/>
    <property type="evidence" value="ECO:0007669"/>
    <property type="project" value="InterPro"/>
</dbReference>
<dbReference type="Gene3D" id="1.10.1370.10">
    <property type="entry name" value="Neurolysin, domain 3"/>
    <property type="match status" value="2"/>
</dbReference>
<keyword evidence="4 7" id="KW-0378">Hydrolase</keyword>
<dbReference type="GO" id="GO:0006508">
    <property type="term" value="P:proteolysis"/>
    <property type="evidence" value="ECO:0007669"/>
    <property type="project" value="UniProtKB-KW"/>
</dbReference>
<reference evidence="9 10" key="1">
    <citation type="submission" date="2020-05" db="EMBL/GenBank/DDBJ databases">
        <title>Identification and distribution of gene clusters putatively required for synthesis of sphingolipid metabolism inhibitors in phylogenetically diverse species of the filamentous fungus Fusarium.</title>
        <authorList>
            <person name="Kim H.-S."/>
            <person name="Busman M."/>
            <person name="Brown D.W."/>
            <person name="Divon H."/>
            <person name="Uhlig S."/>
            <person name="Proctor R.H."/>
        </authorList>
    </citation>
    <scope>NUCLEOTIDE SEQUENCE [LARGE SCALE GENOMIC DNA]</scope>
    <source>
        <strain evidence="9 10">NRRL 53147</strain>
    </source>
</reference>
<dbReference type="InterPro" id="IPR024080">
    <property type="entry name" value="Neurolysin/TOP_N"/>
</dbReference>
<name>A0A8H5MRU6_9HYPO</name>
<evidence type="ECO:0000259" key="8">
    <source>
        <dbReference type="Pfam" id="PF01432"/>
    </source>
</evidence>
<dbReference type="PANTHER" id="PTHR11804:SF84">
    <property type="entry name" value="SACCHAROLYSIN"/>
    <property type="match status" value="1"/>
</dbReference>
<dbReference type="Pfam" id="PF01432">
    <property type="entry name" value="Peptidase_M3"/>
    <property type="match status" value="2"/>
</dbReference>
<keyword evidence="6 7" id="KW-0482">Metalloprotease</keyword>
<protein>
    <recommendedName>
        <fullName evidence="8">Peptidase M3A/M3B catalytic domain-containing protein</fullName>
    </recommendedName>
</protein>
<dbReference type="Gene3D" id="1.20.1050.40">
    <property type="entry name" value="Endopeptidase. Chain P, domain 1"/>
    <property type="match status" value="1"/>
</dbReference>
<dbReference type="InterPro" id="IPR045090">
    <property type="entry name" value="Pept_M3A_M3B"/>
</dbReference>
<evidence type="ECO:0000256" key="2">
    <source>
        <dbReference type="ARBA" id="ARBA00022670"/>
    </source>
</evidence>
<gene>
    <name evidence="9" type="ORF">FMEXI_9439</name>
</gene>
<dbReference type="InterPro" id="IPR001567">
    <property type="entry name" value="Pept_M3A_M3B_dom"/>
</dbReference>
<evidence type="ECO:0000256" key="6">
    <source>
        <dbReference type="ARBA" id="ARBA00023049"/>
    </source>
</evidence>
<keyword evidence="3 7" id="KW-0479">Metal-binding</keyword>
<dbReference type="GO" id="GO:0046872">
    <property type="term" value="F:metal ion binding"/>
    <property type="evidence" value="ECO:0007669"/>
    <property type="project" value="UniProtKB-UniRule"/>
</dbReference>
<dbReference type="InterPro" id="IPR024079">
    <property type="entry name" value="MetalloPept_cat_dom_sf"/>
</dbReference>
<dbReference type="EMBL" id="JAAOAM010000220">
    <property type="protein sequence ID" value="KAF5538342.1"/>
    <property type="molecule type" value="Genomic_DNA"/>
</dbReference>
<accession>A0A8H5MRU6</accession>
<comment type="cofactor">
    <cofactor evidence="7">
        <name>Zn(2+)</name>
        <dbReference type="ChEBI" id="CHEBI:29105"/>
    </cofactor>
    <text evidence="7">Binds 1 zinc ion.</text>
</comment>
<dbReference type="SUPFAM" id="SSF55486">
    <property type="entry name" value="Metalloproteases ('zincins'), catalytic domain"/>
    <property type="match status" value="1"/>
</dbReference>